<organism evidence="1 2">
    <name type="scientific">Sphingomonas longa</name>
    <dbReference type="NCBI Taxonomy" id="2778730"/>
    <lineage>
        <taxon>Bacteria</taxon>
        <taxon>Pseudomonadati</taxon>
        <taxon>Pseudomonadota</taxon>
        <taxon>Alphaproteobacteria</taxon>
        <taxon>Sphingomonadales</taxon>
        <taxon>Sphingomonadaceae</taxon>
        <taxon>Sphingomonas</taxon>
    </lineage>
</organism>
<dbReference type="RefSeq" id="WP_204196796.1">
    <property type="nucleotide sequence ID" value="NZ_JAFEMC010000002.1"/>
</dbReference>
<dbReference type="EMBL" id="JAFEMC010000002">
    <property type="protein sequence ID" value="MBM6576010.1"/>
    <property type="molecule type" value="Genomic_DNA"/>
</dbReference>
<comment type="caution">
    <text evidence="1">The sequence shown here is derived from an EMBL/GenBank/DDBJ whole genome shotgun (WGS) entry which is preliminary data.</text>
</comment>
<evidence type="ECO:0000313" key="1">
    <source>
        <dbReference type="EMBL" id="MBM6576010.1"/>
    </source>
</evidence>
<evidence type="ECO:0000313" key="2">
    <source>
        <dbReference type="Proteomes" id="UP000763641"/>
    </source>
</evidence>
<dbReference type="Proteomes" id="UP000763641">
    <property type="component" value="Unassembled WGS sequence"/>
</dbReference>
<sequence length="118" mass="12919">MPHASNIVYPTGPDAPHAFDIIPLKPRKGNLDALCPVCRGYGEWNTEIDLVSFRCKRAICDRCLGAGWVETGVDPIGYPDIELSPEGNPQWVTRFVPREDVVGDDVPHGNLLEPKPGA</sequence>
<name>A0ABS2D515_9SPHN</name>
<proteinExistence type="predicted"/>
<reference evidence="1 2" key="1">
    <citation type="submission" date="2020-12" db="EMBL/GenBank/DDBJ databases">
        <title>Sphingomonas sp.</title>
        <authorList>
            <person name="Kim M.K."/>
        </authorList>
    </citation>
    <scope>NUCLEOTIDE SEQUENCE [LARGE SCALE GENOMIC DNA]</scope>
    <source>
        <strain evidence="1 2">BT552</strain>
    </source>
</reference>
<gene>
    <name evidence="1" type="ORF">ILT43_06465</name>
</gene>
<keyword evidence="2" id="KW-1185">Reference proteome</keyword>
<protein>
    <submittedName>
        <fullName evidence="1">Uncharacterized protein</fullName>
    </submittedName>
</protein>
<accession>A0ABS2D515</accession>